<dbReference type="PANTHER" id="PTHR19367:SF18">
    <property type="entry name" value="T CELL RECEPTOR ALPHA VARIABLE 16"/>
    <property type="match status" value="1"/>
</dbReference>
<dbReference type="GeneTree" id="ENSGT01110000268419"/>
<organism evidence="4 5">
    <name type="scientific">Amphilophus citrinellus</name>
    <name type="common">Midas cichlid</name>
    <name type="synonym">Cichlasoma citrinellum</name>
    <dbReference type="NCBI Taxonomy" id="61819"/>
    <lineage>
        <taxon>Eukaryota</taxon>
        <taxon>Metazoa</taxon>
        <taxon>Chordata</taxon>
        <taxon>Craniata</taxon>
        <taxon>Vertebrata</taxon>
        <taxon>Euteleostomi</taxon>
        <taxon>Actinopterygii</taxon>
        <taxon>Neopterygii</taxon>
        <taxon>Teleostei</taxon>
        <taxon>Neoteleostei</taxon>
        <taxon>Acanthomorphata</taxon>
        <taxon>Ovalentaria</taxon>
        <taxon>Cichlomorphae</taxon>
        <taxon>Cichliformes</taxon>
        <taxon>Cichlidae</taxon>
        <taxon>New World cichlids</taxon>
        <taxon>Cichlasomatinae</taxon>
        <taxon>Heroini</taxon>
        <taxon>Amphilophus</taxon>
    </lineage>
</organism>
<dbReference type="InterPro" id="IPR013783">
    <property type="entry name" value="Ig-like_fold"/>
</dbReference>
<dbReference type="InterPro" id="IPR051287">
    <property type="entry name" value="TCR_variable_region"/>
</dbReference>
<keyword evidence="5" id="KW-1185">Reference proteome</keyword>
<evidence type="ECO:0000313" key="5">
    <source>
        <dbReference type="Proteomes" id="UP000261340"/>
    </source>
</evidence>
<dbReference type="Ensembl" id="ENSACIT00000022456.1">
    <property type="protein sequence ID" value="ENSACIP00000021881.1"/>
    <property type="gene ID" value="ENSACIG00000017025.1"/>
</dbReference>
<dbReference type="STRING" id="61819.ENSACIP00000021881"/>
<evidence type="ECO:0008006" key="6">
    <source>
        <dbReference type="Google" id="ProtNLM"/>
    </source>
</evidence>
<reference evidence="4" key="2">
    <citation type="submission" date="2025-09" db="UniProtKB">
        <authorList>
            <consortium name="Ensembl"/>
        </authorList>
    </citation>
    <scope>IDENTIFICATION</scope>
</reference>
<sequence length="125" mass="13743">SYFSAHSLTSSLKTFLSLGVSCDQLTAVKEEESSLEGTTVTLSYRLSRDANVNDCFFWYRQYPGKPPEFLLSYLGNGNLVKKEISRVTFEVVGDKQQMQISSAAVTDSANMVHLDSMSSASLGIL</sequence>
<reference evidence="4" key="1">
    <citation type="submission" date="2025-08" db="UniProtKB">
        <authorList>
            <consortium name="Ensembl"/>
        </authorList>
    </citation>
    <scope>IDENTIFICATION</scope>
</reference>
<keyword evidence="2" id="KW-0391">Immunity</keyword>
<evidence type="ECO:0000256" key="1">
    <source>
        <dbReference type="ARBA" id="ARBA00022729"/>
    </source>
</evidence>
<dbReference type="Gene3D" id="2.60.40.10">
    <property type="entry name" value="Immunoglobulins"/>
    <property type="match status" value="1"/>
</dbReference>
<dbReference type="GO" id="GO:0002250">
    <property type="term" value="P:adaptive immune response"/>
    <property type="evidence" value="ECO:0007669"/>
    <property type="project" value="UniProtKB-KW"/>
</dbReference>
<evidence type="ECO:0000256" key="2">
    <source>
        <dbReference type="ARBA" id="ARBA00023130"/>
    </source>
</evidence>
<dbReference type="AlphaFoldDB" id="A0A3Q0SFS0"/>
<keyword evidence="2" id="KW-1064">Adaptive immunity</keyword>
<dbReference type="InterPro" id="IPR036179">
    <property type="entry name" value="Ig-like_dom_sf"/>
</dbReference>
<dbReference type="PANTHER" id="PTHR19367">
    <property type="entry name" value="T-CELL RECEPTOR ALPHA CHAIN V REGION"/>
    <property type="match status" value="1"/>
</dbReference>
<name>A0A3Q0SFS0_AMPCI</name>
<proteinExistence type="predicted"/>
<accession>A0A3Q0SFS0</accession>
<dbReference type="SUPFAM" id="SSF48726">
    <property type="entry name" value="Immunoglobulin"/>
    <property type="match status" value="1"/>
</dbReference>
<dbReference type="Proteomes" id="UP000261340">
    <property type="component" value="Unplaced"/>
</dbReference>
<evidence type="ECO:0000256" key="3">
    <source>
        <dbReference type="ARBA" id="ARBA00023319"/>
    </source>
</evidence>
<keyword evidence="1" id="KW-0732">Signal</keyword>
<evidence type="ECO:0000313" key="4">
    <source>
        <dbReference type="Ensembl" id="ENSACIP00000021881.1"/>
    </source>
</evidence>
<keyword evidence="3" id="KW-0393">Immunoglobulin domain</keyword>
<protein>
    <recommendedName>
        <fullName evidence="6">Immunoglobulin V-set domain-containing protein</fullName>
    </recommendedName>
</protein>